<feature type="domain" description="USP" evidence="15">
    <location>
        <begin position="570"/>
        <end position="920"/>
    </location>
</feature>
<evidence type="ECO:0000256" key="6">
    <source>
        <dbReference type="ARBA" id="ARBA00022490"/>
    </source>
</evidence>
<dbReference type="GO" id="GO:0048471">
    <property type="term" value="C:perinuclear region of cytoplasm"/>
    <property type="evidence" value="ECO:0007669"/>
    <property type="project" value="UniProtKB-SubCell"/>
</dbReference>
<evidence type="ECO:0000256" key="3">
    <source>
        <dbReference type="ARBA" id="ARBA00004556"/>
    </source>
</evidence>
<evidence type="ECO:0000256" key="4">
    <source>
        <dbReference type="ARBA" id="ARBA00009085"/>
    </source>
</evidence>
<proteinExistence type="inferred from homology"/>
<feature type="compositionally biased region" description="Basic and acidic residues" evidence="14">
    <location>
        <begin position="397"/>
        <end position="408"/>
    </location>
</feature>
<evidence type="ECO:0000256" key="10">
    <source>
        <dbReference type="ARBA" id="ARBA00022786"/>
    </source>
</evidence>
<accession>A0A0K2UB19</accession>
<feature type="compositionally biased region" description="Polar residues" evidence="14">
    <location>
        <begin position="376"/>
        <end position="396"/>
    </location>
</feature>
<dbReference type="SUPFAM" id="SSF74924">
    <property type="entry name" value="Cap-Gly domain"/>
    <property type="match status" value="1"/>
</dbReference>
<dbReference type="Gene3D" id="3.90.70.10">
    <property type="entry name" value="Cysteine proteinases"/>
    <property type="match status" value="1"/>
</dbReference>
<dbReference type="SMART" id="SM01052">
    <property type="entry name" value="CAP_GLY"/>
    <property type="match status" value="1"/>
</dbReference>
<evidence type="ECO:0000256" key="1">
    <source>
        <dbReference type="ARBA" id="ARBA00000707"/>
    </source>
</evidence>
<dbReference type="InterPro" id="IPR038765">
    <property type="entry name" value="Papain-like_cys_pep_sf"/>
</dbReference>
<feature type="compositionally biased region" description="Low complexity" evidence="14">
    <location>
        <begin position="364"/>
        <end position="375"/>
    </location>
</feature>
<evidence type="ECO:0000313" key="17">
    <source>
        <dbReference type="EMBL" id="CDW34881.1"/>
    </source>
</evidence>
<keyword evidence="10" id="KW-0833">Ubl conjugation pathway</keyword>
<keyword evidence="6" id="KW-0963">Cytoplasm</keyword>
<dbReference type="PANTHER" id="PTHR11830">
    <property type="entry name" value="40S RIBOSOMAL PROTEIN S3A"/>
    <property type="match status" value="1"/>
</dbReference>
<evidence type="ECO:0000256" key="12">
    <source>
        <dbReference type="ARBA" id="ARBA00022807"/>
    </source>
</evidence>
<evidence type="ECO:0000256" key="7">
    <source>
        <dbReference type="ARBA" id="ARBA00022553"/>
    </source>
</evidence>
<keyword evidence="12" id="KW-0788">Thiol protease</keyword>
<evidence type="ECO:0000256" key="13">
    <source>
        <dbReference type="ARBA" id="ARBA00022833"/>
    </source>
</evidence>
<dbReference type="GO" id="GO:0006508">
    <property type="term" value="P:proteolysis"/>
    <property type="evidence" value="ECO:0007669"/>
    <property type="project" value="UniProtKB-KW"/>
</dbReference>
<dbReference type="OrthoDB" id="6287070at2759"/>
<dbReference type="Pfam" id="PF00443">
    <property type="entry name" value="UCH"/>
    <property type="match status" value="1"/>
</dbReference>
<protein>
    <recommendedName>
        <fullName evidence="5">ubiquitinyl hydrolase 1</fullName>
        <ecNumber evidence="5">3.4.19.12</ecNumber>
    </recommendedName>
</protein>
<name>A0A0K2UB19_LEPSM</name>
<keyword evidence="9" id="KW-0479">Metal-binding</keyword>
<feature type="compositionally biased region" description="Polar residues" evidence="14">
    <location>
        <begin position="354"/>
        <end position="363"/>
    </location>
</feature>
<dbReference type="Pfam" id="PF01302">
    <property type="entry name" value="CAP_GLY"/>
    <property type="match status" value="1"/>
</dbReference>
<feature type="domain" description="CAP-Gly" evidence="16">
    <location>
        <begin position="457"/>
        <end position="500"/>
    </location>
</feature>
<keyword evidence="13" id="KW-0862">Zinc</keyword>
<dbReference type="InterPro" id="IPR000938">
    <property type="entry name" value="CAP-Gly_domain"/>
</dbReference>
<keyword evidence="7" id="KW-0597">Phosphoprotein</keyword>
<comment type="subcellular location">
    <subcellularLocation>
        <location evidence="2">Cytoplasm</location>
        <location evidence="2">Cytoskeleton</location>
        <location evidence="2">Microtubule organizing center</location>
        <location evidence="2">Centrosome</location>
    </subcellularLocation>
    <subcellularLocation>
        <location evidence="3">Cytoplasm</location>
        <location evidence="3">Perinuclear region</location>
    </subcellularLocation>
</comment>
<dbReference type="InterPro" id="IPR001394">
    <property type="entry name" value="Peptidase_C19_UCH"/>
</dbReference>
<keyword evidence="11" id="KW-0378">Hydrolase</keyword>
<feature type="region of interest" description="Disordered" evidence="14">
    <location>
        <begin position="354"/>
        <end position="408"/>
    </location>
</feature>
<dbReference type="GO" id="GO:0004843">
    <property type="term" value="F:cysteine-type deubiquitinase activity"/>
    <property type="evidence" value="ECO:0007669"/>
    <property type="project" value="UniProtKB-EC"/>
</dbReference>
<dbReference type="EMBL" id="HACA01017520">
    <property type="protein sequence ID" value="CDW34881.1"/>
    <property type="molecule type" value="Transcribed_RNA"/>
</dbReference>
<comment type="catalytic activity">
    <reaction evidence="1">
        <text>Thiol-dependent hydrolysis of ester, thioester, amide, peptide and isopeptide bonds formed by the C-terminal Gly of ubiquitin (a 76-residue protein attached to proteins as an intracellular targeting signal).</text>
        <dbReference type="EC" id="3.4.19.12"/>
    </reaction>
</comment>
<evidence type="ECO:0000256" key="9">
    <source>
        <dbReference type="ARBA" id="ARBA00022723"/>
    </source>
</evidence>
<evidence type="ECO:0000256" key="5">
    <source>
        <dbReference type="ARBA" id="ARBA00012759"/>
    </source>
</evidence>
<evidence type="ECO:0000259" key="15">
    <source>
        <dbReference type="PROSITE" id="PS50235"/>
    </source>
</evidence>
<keyword evidence="8" id="KW-0645">Protease</keyword>
<dbReference type="SUPFAM" id="SSF54001">
    <property type="entry name" value="Cysteine proteinases"/>
    <property type="match status" value="1"/>
</dbReference>
<sequence>MSPTPTYYILKSFRTEAREGTLHKAIGELRHSHLGNRITTLDLDDNVSREVLFNDLIILTNEVFCWKLLPIHPSRRLNFLQRKDMMDLMDLQVGDKVLYEGHLATILSIGCHGPSNRGYYYRIKCNANYLRAFSSDEAIVEIDKLCIPYLQRSELIQQRALCRNIMTTTTTNKNNHPVFYENGSSSYMKNNIEERNGSKALMNPSPLQSYHNYSNSVHFHPLGLPKETVVNQNLYRPQAEGSQIHRTNRYNSTLMSKSEIDGQLSCISGCDRLNQRQQLQNTPNHRRALLSYETYPQPCHQHLSTPKSNLHEDPMYSTVIKQDNRKCTTRFAPNMSAPTELSYSTALNFDDDSSSTMRDFQTVHSSHSNSSFNNNDTENCKFNSDRTSVNTSYSSSEKARSLESESEKASVLNSIKTQNCEFDTINFKPNHKKLEIGSLVEVHVQAKPLYGVLKWIGRIAPSNLEYGGIELEEKFSGAGNGSINGKKIFSCPDDCGIFVSFSKILKDKRFIDSEKVLNEELSNMNIYDYDSNADESFSSGDFGHLDCPSVSGMIHPMGLKEFYSIIGRNRGIQGFNNSCYLDSTIFAMFSFTSAFDFLLDRPPNSEDIREYTELQRVLKEDIVNPLRKNFFVRADKVMKLRKFLDSLSNVQGLTSEEKDPEELLNSLLCQTLKADPFLHLSSGQTSHYYQLFVERDEFRTNYPTVQELFEQSFFTSDVKLKRVPSVLILQMPRFGRQFKVYDKIRPTQALDVTDIIECAHRQCTICGCMAALECRSCFRQHGNGLDSTAFCRNCHKRTHSHKNRDHVARNLKLPESMTTNNTCNRLFMKLFAVLCIETSHYVTFAKCGDGKLAQWCLFDSMADRKGEANGYNIPEVSRASNLGDYLRNSEKSDESENEKSLSPHVKRLLCDGYMYFYQSMIL</sequence>
<evidence type="ECO:0000256" key="11">
    <source>
        <dbReference type="ARBA" id="ARBA00022801"/>
    </source>
</evidence>
<comment type="similarity">
    <text evidence="4">Belongs to the peptidase C19 family.</text>
</comment>
<dbReference type="GO" id="GO:0046872">
    <property type="term" value="F:metal ion binding"/>
    <property type="evidence" value="ECO:0007669"/>
    <property type="project" value="UniProtKB-KW"/>
</dbReference>
<reference evidence="17" key="1">
    <citation type="submission" date="2014-05" db="EMBL/GenBank/DDBJ databases">
        <authorList>
            <person name="Chronopoulou M."/>
        </authorList>
    </citation>
    <scope>NUCLEOTIDE SEQUENCE</scope>
    <source>
        <tissue evidence="17">Whole organism</tissue>
    </source>
</reference>
<dbReference type="InterPro" id="IPR036859">
    <property type="entry name" value="CAP-Gly_dom_sf"/>
</dbReference>
<dbReference type="PROSITE" id="PS50235">
    <property type="entry name" value="USP_3"/>
    <property type="match status" value="1"/>
</dbReference>
<dbReference type="Gene3D" id="2.30.30.190">
    <property type="entry name" value="CAP Gly-rich-like domain"/>
    <property type="match status" value="1"/>
</dbReference>
<dbReference type="GO" id="GO:0005813">
    <property type="term" value="C:centrosome"/>
    <property type="evidence" value="ECO:0007669"/>
    <property type="project" value="UniProtKB-SubCell"/>
</dbReference>
<dbReference type="AlphaFoldDB" id="A0A0K2UB19"/>
<evidence type="ECO:0000256" key="2">
    <source>
        <dbReference type="ARBA" id="ARBA00004300"/>
    </source>
</evidence>
<evidence type="ECO:0000256" key="8">
    <source>
        <dbReference type="ARBA" id="ARBA00022670"/>
    </source>
</evidence>
<dbReference type="GO" id="GO:0016579">
    <property type="term" value="P:protein deubiquitination"/>
    <property type="evidence" value="ECO:0007669"/>
    <property type="project" value="InterPro"/>
</dbReference>
<dbReference type="EC" id="3.4.19.12" evidence="5"/>
<evidence type="ECO:0000259" key="16">
    <source>
        <dbReference type="PROSITE" id="PS50245"/>
    </source>
</evidence>
<gene>
    <name evidence="17" type="primary">Dgri\GH13356</name>
</gene>
<dbReference type="PROSITE" id="PS50245">
    <property type="entry name" value="CAP_GLY_2"/>
    <property type="match status" value="1"/>
</dbReference>
<dbReference type="InterPro" id="IPR028889">
    <property type="entry name" value="USP"/>
</dbReference>
<evidence type="ECO:0000256" key="14">
    <source>
        <dbReference type="SAM" id="MobiDB-lite"/>
    </source>
</evidence>
<organism evidence="17">
    <name type="scientific">Lepeophtheirus salmonis</name>
    <name type="common">Salmon louse</name>
    <name type="synonym">Caligus salmonis</name>
    <dbReference type="NCBI Taxonomy" id="72036"/>
    <lineage>
        <taxon>Eukaryota</taxon>
        <taxon>Metazoa</taxon>
        <taxon>Ecdysozoa</taxon>
        <taxon>Arthropoda</taxon>
        <taxon>Crustacea</taxon>
        <taxon>Multicrustacea</taxon>
        <taxon>Hexanauplia</taxon>
        <taxon>Copepoda</taxon>
        <taxon>Siphonostomatoida</taxon>
        <taxon>Caligidae</taxon>
        <taxon>Lepeophtheirus</taxon>
    </lineage>
</organism>